<keyword evidence="1" id="KW-0479">Metal-binding</keyword>
<dbReference type="Proteomes" id="UP001147733">
    <property type="component" value="Unassembled WGS sequence"/>
</dbReference>
<name>A0A9W9TGV6_PENCI</name>
<proteinExistence type="predicted"/>
<sequence>MFDLRSYGNELQYRAREAEPINPQESGMRGQDALRWNQGHVPSSSFQMAPFSSAQNSHDRLMSAFHSQENQFDHFVATGHAVPPAHAITGNWRGAEYRSIPWPYHNAPSMNVNEIERSAMSPETFSRRLEPIAPIPNIPIAPQRADHQNERPFRCEWKGCSNKIGFHKVTCLRRHVETIHITPGSFICSYHHCAKSFNRREHARNHERVKHEGEDIFDDDFCCN</sequence>
<gene>
    <name evidence="3" type="ORF">N7469_010831</name>
</gene>
<feature type="domain" description="C2H2-type" evidence="2">
    <location>
        <begin position="186"/>
        <end position="216"/>
    </location>
</feature>
<dbReference type="AlphaFoldDB" id="A0A9W9TGV6"/>
<evidence type="ECO:0000259" key="2">
    <source>
        <dbReference type="PROSITE" id="PS50157"/>
    </source>
</evidence>
<comment type="caution">
    <text evidence="3">The sequence shown here is derived from an EMBL/GenBank/DDBJ whole genome shotgun (WGS) entry which is preliminary data.</text>
</comment>
<keyword evidence="1" id="KW-0863">Zinc-finger</keyword>
<organism evidence="3 4">
    <name type="scientific">Penicillium citrinum</name>
    <dbReference type="NCBI Taxonomy" id="5077"/>
    <lineage>
        <taxon>Eukaryota</taxon>
        <taxon>Fungi</taxon>
        <taxon>Dikarya</taxon>
        <taxon>Ascomycota</taxon>
        <taxon>Pezizomycotina</taxon>
        <taxon>Eurotiomycetes</taxon>
        <taxon>Eurotiomycetidae</taxon>
        <taxon>Eurotiales</taxon>
        <taxon>Aspergillaceae</taxon>
        <taxon>Penicillium</taxon>
    </lineage>
</organism>
<reference evidence="3" key="1">
    <citation type="submission" date="2022-11" db="EMBL/GenBank/DDBJ databases">
        <authorList>
            <person name="Petersen C."/>
        </authorList>
    </citation>
    <scope>NUCLEOTIDE SEQUENCE</scope>
    <source>
        <strain evidence="3">IBT 23319</strain>
    </source>
</reference>
<evidence type="ECO:0000313" key="4">
    <source>
        <dbReference type="Proteomes" id="UP001147733"/>
    </source>
</evidence>
<dbReference type="PROSITE" id="PS00028">
    <property type="entry name" value="ZINC_FINGER_C2H2_1"/>
    <property type="match status" value="1"/>
</dbReference>
<dbReference type="InterPro" id="IPR036236">
    <property type="entry name" value="Znf_C2H2_sf"/>
</dbReference>
<dbReference type="RefSeq" id="XP_056496867.1">
    <property type="nucleotide sequence ID" value="XM_056649736.1"/>
</dbReference>
<evidence type="ECO:0000313" key="3">
    <source>
        <dbReference type="EMBL" id="KAJ5221944.1"/>
    </source>
</evidence>
<dbReference type="GeneID" id="81388903"/>
<reference evidence="3" key="2">
    <citation type="journal article" date="2023" name="IMA Fungus">
        <title>Comparative genomic study of the Penicillium genus elucidates a diverse pangenome and 15 lateral gene transfer events.</title>
        <authorList>
            <person name="Petersen C."/>
            <person name="Sorensen T."/>
            <person name="Nielsen M.R."/>
            <person name="Sondergaard T.E."/>
            <person name="Sorensen J.L."/>
            <person name="Fitzpatrick D.A."/>
            <person name="Frisvad J.C."/>
            <person name="Nielsen K.L."/>
        </authorList>
    </citation>
    <scope>NUCLEOTIDE SEQUENCE</scope>
    <source>
        <strain evidence="3">IBT 23319</strain>
    </source>
</reference>
<dbReference type="InterPro" id="IPR013087">
    <property type="entry name" value="Znf_C2H2_type"/>
</dbReference>
<dbReference type="OrthoDB" id="654211at2759"/>
<dbReference type="Gene3D" id="3.30.160.60">
    <property type="entry name" value="Classic Zinc Finger"/>
    <property type="match status" value="1"/>
</dbReference>
<evidence type="ECO:0000256" key="1">
    <source>
        <dbReference type="PROSITE-ProRule" id="PRU00042"/>
    </source>
</evidence>
<dbReference type="GO" id="GO:0008270">
    <property type="term" value="F:zinc ion binding"/>
    <property type="evidence" value="ECO:0007669"/>
    <property type="project" value="UniProtKB-KW"/>
</dbReference>
<protein>
    <recommendedName>
        <fullName evidence="2">C2H2-type domain-containing protein</fullName>
    </recommendedName>
</protein>
<keyword evidence="1" id="KW-0862">Zinc</keyword>
<accession>A0A9W9TGV6</accession>
<dbReference type="SMART" id="SM00355">
    <property type="entry name" value="ZnF_C2H2"/>
    <property type="match status" value="2"/>
</dbReference>
<dbReference type="PROSITE" id="PS50157">
    <property type="entry name" value="ZINC_FINGER_C2H2_2"/>
    <property type="match status" value="1"/>
</dbReference>
<dbReference type="SUPFAM" id="SSF57667">
    <property type="entry name" value="beta-beta-alpha zinc fingers"/>
    <property type="match status" value="1"/>
</dbReference>
<dbReference type="EMBL" id="JAPQKT010000009">
    <property type="protein sequence ID" value="KAJ5221944.1"/>
    <property type="molecule type" value="Genomic_DNA"/>
</dbReference>
<keyword evidence="4" id="KW-1185">Reference proteome</keyword>